<dbReference type="FunFam" id="2.60.40.10:FF:000107">
    <property type="entry name" value="Myosin, light chain kinase a"/>
    <property type="match status" value="1"/>
</dbReference>
<evidence type="ECO:0000313" key="14">
    <source>
        <dbReference type="Proteomes" id="UP000663823"/>
    </source>
</evidence>
<gene>
    <name evidence="13" type="ORF">OTI717_LOCUS37811</name>
</gene>
<evidence type="ECO:0000256" key="9">
    <source>
        <dbReference type="ARBA" id="ARBA00023136"/>
    </source>
</evidence>
<organism evidence="13 14">
    <name type="scientific">Rotaria sordida</name>
    <dbReference type="NCBI Taxonomy" id="392033"/>
    <lineage>
        <taxon>Eukaryota</taxon>
        <taxon>Metazoa</taxon>
        <taxon>Spiralia</taxon>
        <taxon>Gnathifera</taxon>
        <taxon>Rotifera</taxon>
        <taxon>Eurotatoria</taxon>
        <taxon>Bdelloidea</taxon>
        <taxon>Philodinida</taxon>
        <taxon>Philodinidae</taxon>
        <taxon>Rotaria</taxon>
    </lineage>
</organism>
<feature type="non-terminal residue" evidence="13">
    <location>
        <position position="1"/>
    </location>
</feature>
<keyword evidence="5" id="KW-0732">Signal</keyword>
<feature type="domain" description="Ig-like" evidence="12">
    <location>
        <begin position="283"/>
        <end position="375"/>
    </location>
</feature>
<keyword evidence="9" id="KW-0472">Membrane</keyword>
<keyword evidence="8" id="KW-1133">Transmembrane helix</keyword>
<comment type="similarity">
    <text evidence="3">Belongs to the protein kinase superfamily. CAMK Ser/Thr protein kinase family.</text>
</comment>
<accession>A0A820AHY6</accession>
<comment type="subcellular location">
    <subcellularLocation>
        <location evidence="2">Cytoplasm</location>
        <location evidence="2">Myofibril</location>
    </subcellularLocation>
    <subcellularLocation>
        <location evidence="1">Membrane</location>
        <topology evidence="1">Single-pass membrane protein</topology>
    </subcellularLocation>
</comment>
<evidence type="ECO:0000256" key="6">
    <source>
        <dbReference type="ARBA" id="ARBA00022737"/>
    </source>
</evidence>
<keyword evidence="10" id="KW-1015">Disulfide bond</keyword>
<dbReference type="Gene3D" id="2.60.40.10">
    <property type="entry name" value="Immunoglobulins"/>
    <property type="match status" value="6"/>
</dbReference>
<dbReference type="InterPro" id="IPR003599">
    <property type="entry name" value="Ig_sub"/>
</dbReference>
<dbReference type="SMART" id="SM00409">
    <property type="entry name" value="IG"/>
    <property type="match status" value="6"/>
</dbReference>
<proteinExistence type="inferred from homology"/>
<evidence type="ECO:0000259" key="12">
    <source>
        <dbReference type="PROSITE" id="PS50835"/>
    </source>
</evidence>
<dbReference type="EMBL" id="CAJOAX010018758">
    <property type="protein sequence ID" value="CAF4183674.1"/>
    <property type="molecule type" value="Genomic_DNA"/>
</dbReference>
<feature type="domain" description="Ig-like" evidence="12">
    <location>
        <begin position="473"/>
        <end position="562"/>
    </location>
</feature>
<dbReference type="SMART" id="SM00408">
    <property type="entry name" value="IGc2"/>
    <property type="match status" value="6"/>
</dbReference>
<evidence type="ECO:0000256" key="3">
    <source>
        <dbReference type="ARBA" id="ARBA00006692"/>
    </source>
</evidence>
<feature type="domain" description="Ig-like" evidence="12">
    <location>
        <begin position="95"/>
        <end position="188"/>
    </location>
</feature>
<dbReference type="AlphaFoldDB" id="A0A820AHY6"/>
<comment type="caution">
    <text evidence="13">The sequence shown here is derived from an EMBL/GenBank/DDBJ whole genome shotgun (WGS) entry which is preliminary data.</text>
</comment>
<dbReference type="FunFam" id="2.60.40.10:FF:000032">
    <property type="entry name" value="palladin isoform X1"/>
    <property type="match status" value="1"/>
</dbReference>
<keyword evidence="11" id="KW-0393">Immunoglobulin domain</keyword>
<evidence type="ECO:0000256" key="7">
    <source>
        <dbReference type="ARBA" id="ARBA00022889"/>
    </source>
</evidence>
<evidence type="ECO:0000256" key="1">
    <source>
        <dbReference type="ARBA" id="ARBA00004167"/>
    </source>
</evidence>
<feature type="domain" description="Ig-like" evidence="12">
    <location>
        <begin position="191"/>
        <end position="278"/>
    </location>
</feature>
<sequence length="633" mass="70285">RDLEAAINATKGEPMTLTIEATGNPKPTVRFFRGTDELVASEGQIELKESEDGQTFTATILSIQPNQQGDYTATVQNTGGMAKSKKCKVTVTKTPTFIRTPQDLTVADKSEAIFESEIDAFPSAKITWLKDGKPLTVKEGVEIQAQADKGLYTLRIPQVDTTKHMGTIICRAENAIGTTEHSLQLNVTTAPTLKTQLKDLEVLRGQDAIFSIDIQGYPIPEIIWSRADKVLEEQNETIAFSDDRKQLIIRNVQIENEDEYNVRIVNEFGEVTSKAKLNVLELPEIQPLLEDKNIQIRQQIEYSTTITGRPLPEIQWLKNQKPLNASPPHINIETIEEDVIKTTLRIDNIQSDDDGTYTIRVKNRAGQKESSSKLNILAKLTFIKKIQDENVIQGQPISFQCQIEAIPKPKITFYLNDQELKSGGKIKIESKGDLNTLSFSKVDLIDSGIIKVIADNGLDKEEISAKLNVCLKPTLVGKPTDAQVSIGQPARLQCAFTGLPMPELKWSRADGQPLNEGIEIANDENQGIAALVFNTTTMADKGAYLVKATNLVGSVEQKVNLDIKGWCLFLFIYLFIFANKHYYLEIKPTIIRDLEAAINATKGEPMTLTIEATGNPKPTVRFFRGTDELVASE</sequence>
<dbReference type="SUPFAM" id="SSF48726">
    <property type="entry name" value="Immunoglobulin"/>
    <property type="match status" value="6"/>
</dbReference>
<evidence type="ECO:0000256" key="11">
    <source>
        <dbReference type="ARBA" id="ARBA00023319"/>
    </source>
</evidence>
<dbReference type="Proteomes" id="UP000663823">
    <property type="component" value="Unassembled WGS sequence"/>
</dbReference>
<evidence type="ECO:0000256" key="2">
    <source>
        <dbReference type="ARBA" id="ARBA00004657"/>
    </source>
</evidence>
<dbReference type="InterPro" id="IPR051170">
    <property type="entry name" value="Neural/epithelial_adhesion"/>
</dbReference>
<dbReference type="InterPro" id="IPR013783">
    <property type="entry name" value="Ig-like_fold"/>
</dbReference>
<keyword evidence="4" id="KW-0812">Transmembrane</keyword>
<evidence type="ECO:0000313" key="13">
    <source>
        <dbReference type="EMBL" id="CAF4183674.1"/>
    </source>
</evidence>
<evidence type="ECO:0000256" key="10">
    <source>
        <dbReference type="ARBA" id="ARBA00023157"/>
    </source>
</evidence>
<dbReference type="GO" id="GO:0016020">
    <property type="term" value="C:membrane"/>
    <property type="evidence" value="ECO:0007669"/>
    <property type="project" value="UniProtKB-SubCell"/>
</dbReference>
<keyword evidence="7" id="KW-0130">Cell adhesion</keyword>
<name>A0A820AHY6_9BILA</name>
<dbReference type="InterPro" id="IPR007110">
    <property type="entry name" value="Ig-like_dom"/>
</dbReference>
<feature type="non-terminal residue" evidence="13">
    <location>
        <position position="633"/>
    </location>
</feature>
<protein>
    <recommendedName>
        <fullName evidence="12">Ig-like domain-containing protein</fullName>
    </recommendedName>
</protein>
<dbReference type="GO" id="GO:0030016">
    <property type="term" value="C:myofibril"/>
    <property type="evidence" value="ECO:0007669"/>
    <property type="project" value="UniProtKB-SubCell"/>
</dbReference>
<evidence type="ECO:0000256" key="5">
    <source>
        <dbReference type="ARBA" id="ARBA00022729"/>
    </source>
</evidence>
<evidence type="ECO:0000256" key="8">
    <source>
        <dbReference type="ARBA" id="ARBA00022989"/>
    </source>
</evidence>
<dbReference type="GO" id="GO:0007155">
    <property type="term" value="P:cell adhesion"/>
    <property type="evidence" value="ECO:0007669"/>
    <property type="project" value="UniProtKB-KW"/>
</dbReference>
<evidence type="ECO:0000256" key="4">
    <source>
        <dbReference type="ARBA" id="ARBA00022692"/>
    </source>
</evidence>
<keyword evidence="6" id="KW-0677">Repeat</keyword>
<dbReference type="PANTHER" id="PTHR12231:SF253">
    <property type="entry name" value="DPR-INTERACTING PROTEIN ETA, ISOFORM B-RELATED"/>
    <property type="match status" value="1"/>
</dbReference>
<dbReference type="GO" id="GO:0043005">
    <property type="term" value="C:neuron projection"/>
    <property type="evidence" value="ECO:0007669"/>
    <property type="project" value="TreeGrafter"/>
</dbReference>
<dbReference type="InterPro" id="IPR003598">
    <property type="entry name" value="Ig_sub2"/>
</dbReference>
<dbReference type="FunFam" id="2.60.40.10:FF:000017">
    <property type="entry name" value="Down syndrome cell adhesion molecule b"/>
    <property type="match status" value="1"/>
</dbReference>
<dbReference type="Pfam" id="PF07679">
    <property type="entry name" value="I-set"/>
    <property type="match status" value="6"/>
</dbReference>
<dbReference type="InterPro" id="IPR013098">
    <property type="entry name" value="Ig_I-set"/>
</dbReference>
<dbReference type="PROSITE" id="PS50835">
    <property type="entry name" value="IG_LIKE"/>
    <property type="match status" value="4"/>
</dbReference>
<dbReference type="FunFam" id="2.60.40.10:FF:000080">
    <property type="entry name" value="Myosin light chain kinase, smooth muscle"/>
    <property type="match status" value="1"/>
</dbReference>
<reference evidence="13" key="1">
    <citation type="submission" date="2021-02" db="EMBL/GenBank/DDBJ databases">
        <authorList>
            <person name="Nowell W R."/>
        </authorList>
    </citation>
    <scope>NUCLEOTIDE SEQUENCE</scope>
</reference>
<dbReference type="PANTHER" id="PTHR12231">
    <property type="entry name" value="CTX-RELATED TYPE I TRANSMEMBRANE PROTEIN"/>
    <property type="match status" value="1"/>
</dbReference>
<dbReference type="InterPro" id="IPR036179">
    <property type="entry name" value="Ig-like_dom_sf"/>
</dbReference>